<dbReference type="EMBL" id="OZ075126">
    <property type="protein sequence ID" value="CAL4944970.1"/>
    <property type="molecule type" value="Genomic_DNA"/>
</dbReference>
<evidence type="ECO:0000256" key="1">
    <source>
        <dbReference type="ARBA" id="ARBA00004370"/>
    </source>
</evidence>
<dbReference type="InterPro" id="IPR013626">
    <property type="entry name" value="PaO"/>
</dbReference>
<evidence type="ECO:0000256" key="4">
    <source>
        <dbReference type="ARBA" id="ARBA00022989"/>
    </source>
</evidence>
<keyword evidence="6 8" id="KW-0472">Membrane</keyword>
<keyword evidence="3" id="KW-0809">Transit peptide</keyword>
<evidence type="ECO:0000259" key="9">
    <source>
        <dbReference type="Pfam" id="PF08417"/>
    </source>
</evidence>
<feature type="region of interest" description="Disordered" evidence="7">
    <location>
        <begin position="48"/>
        <end position="68"/>
    </location>
</feature>
<proteinExistence type="predicted"/>
<evidence type="ECO:0000313" key="10">
    <source>
        <dbReference type="EMBL" id="CAL4944970.1"/>
    </source>
</evidence>
<evidence type="ECO:0000256" key="3">
    <source>
        <dbReference type="ARBA" id="ARBA00022946"/>
    </source>
</evidence>
<gene>
    <name evidence="10" type="ORF">URODEC1_LOCUS35161</name>
</gene>
<dbReference type="Pfam" id="PF08417">
    <property type="entry name" value="PaO"/>
    <property type="match status" value="1"/>
</dbReference>
<dbReference type="PANTHER" id="PTHR21266:SF32">
    <property type="entry name" value="CHOLESTEROL 7-DESATURASE NVD"/>
    <property type="match status" value="1"/>
</dbReference>
<organism evidence="10 11">
    <name type="scientific">Urochloa decumbens</name>
    <dbReference type="NCBI Taxonomy" id="240449"/>
    <lineage>
        <taxon>Eukaryota</taxon>
        <taxon>Viridiplantae</taxon>
        <taxon>Streptophyta</taxon>
        <taxon>Embryophyta</taxon>
        <taxon>Tracheophyta</taxon>
        <taxon>Spermatophyta</taxon>
        <taxon>Magnoliopsida</taxon>
        <taxon>Liliopsida</taxon>
        <taxon>Poales</taxon>
        <taxon>Poaceae</taxon>
        <taxon>PACMAD clade</taxon>
        <taxon>Panicoideae</taxon>
        <taxon>Panicodae</taxon>
        <taxon>Paniceae</taxon>
        <taxon>Melinidinae</taxon>
        <taxon>Urochloa</taxon>
    </lineage>
</organism>
<accession>A0ABC8YIS8</accession>
<evidence type="ECO:0000256" key="7">
    <source>
        <dbReference type="SAM" id="MobiDB-lite"/>
    </source>
</evidence>
<keyword evidence="5" id="KW-0560">Oxidoreductase</keyword>
<keyword evidence="2 8" id="KW-0812">Transmembrane</keyword>
<dbReference type="Gene3D" id="3.90.380.10">
    <property type="entry name" value="Naphthalene 1,2-dioxygenase Alpha Subunit, Chain A, domain 1"/>
    <property type="match status" value="1"/>
</dbReference>
<evidence type="ECO:0000256" key="8">
    <source>
        <dbReference type="SAM" id="Phobius"/>
    </source>
</evidence>
<protein>
    <recommendedName>
        <fullName evidence="9">Pheophorbide a oxygenase domain-containing protein</fullName>
    </recommendedName>
</protein>
<dbReference type="SUPFAM" id="SSF55961">
    <property type="entry name" value="Bet v1-like"/>
    <property type="match status" value="1"/>
</dbReference>
<dbReference type="GO" id="GO:0016020">
    <property type="term" value="C:membrane"/>
    <property type="evidence" value="ECO:0007669"/>
    <property type="project" value="UniProtKB-SubCell"/>
</dbReference>
<keyword evidence="11" id="KW-1185">Reference proteome</keyword>
<dbReference type="GO" id="GO:0016491">
    <property type="term" value="F:oxidoreductase activity"/>
    <property type="evidence" value="ECO:0007669"/>
    <property type="project" value="UniProtKB-KW"/>
</dbReference>
<name>A0ABC8YIS8_9POAL</name>
<comment type="subcellular location">
    <subcellularLocation>
        <location evidence="1">Membrane</location>
    </subcellularLocation>
</comment>
<reference evidence="10" key="1">
    <citation type="submission" date="2024-10" db="EMBL/GenBank/DDBJ databases">
        <authorList>
            <person name="Ryan C."/>
        </authorList>
    </citation>
    <scope>NUCLEOTIDE SEQUENCE [LARGE SCALE GENOMIC DNA]</scope>
</reference>
<dbReference type="PANTHER" id="PTHR21266">
    <property type="entry name" value="IRON-SULFUR DOMAIN CONTAINING PROTEIN"/>
    <property type="match status" value="1"/>
</dbReference>
<feature type="domain" description="Pheophorbide a oxygenase" evidence="9">
    <location>
        <begin position="183"/>
        <end position="268"/>
    </location>
</feature>
<evidence type="ECO:0000256" key="2">
    <source>
        <dbReference type="ARBA" id="ARBA00022692"/>
    </source>
</evidence>
<keyword evidence="4 8" id="KW-1133">Transmembrane helix</keyword>
<dbReference type="AlphaFoldDB" id="A0ABC8YIS8"/>
<evidence type="ECO:0000256" key="5">
    <source>
        <dbReference type="ARBA" id="ARBA00023002"/>
    </source>
</evidence>
<feature type="transmembrane region" description="Helical" evidence="8">
    <location>
        <begin position="372"/>
        <end position="393"/>
    </location>
</feature>
<feature type="transmembrane region" description="Helical" evidence="8">
    <location>
        <begin position="348"/>
        <end position="366"/>
    </location>
</feature>
<evidence type="ECO:0000313" key="11">
    <source>
        <dbReference type="Proteomes" id="UP001497457"/>
    </source>
</evidence>
<sequence length="410" mass="46485">MRVPRLVLRRCRRLQVHPSGAGARPCRAQQPQGVRGVVPLRRAEQDPVALPEGGARVQGRAAEEAPAVHGRDRRPVLFHCVRHEGSLLRVTAHEFFFWILMLLALLHLHCTVHNCRYDILVENIMDPAHVPYAHKGLLPAFRGKEDPGRFEHDQEGGDPIKMKIELLDINGYLSTMEGGNIQFKAPCTFHGSSTAKVAADGKTAPWFMLVAFCIPVAPGRSRLIWAFPRNFGVWLYKMIPRWLSHMVTNRVLDSDVYLLHFEERNYAGAGLDNWQKACYVPTSSDSMIVAFRIWFKKYCRNQVGWATPQIDQLPPTPTKDKLLERYWSHVVQCTSCSAALKAMRALEVALQVLSITIVGFLAISKGTFVTTFIQRIAVVSAAVMCFIASRWLANFIEKNFYFQDYVHAYK</sequence>
<evidence type="ECO:0000256" key="6">
    <source>
        <dbReference type="ARBA" id="ARBA00023136"/>
    </source>
</evidence>
<dbReference type="Proteomes" id="UP001497457">
    <property type="component" value="Chromosome 16b"/>
</dbReference>
<dbReference type="InterPro" id="IPR050584">
    <property type="entry name" value="Cholesterol_7-desaturase"/>
</dbReference>